<feature type="compositionally biased region" description="Polar residues" evidence="1">
    <location>
        <begin position="336"/>
        <end position="345"/>
    </location>
</feature>
<feature type="compositionally biased region" description="Low complexity" evidence="1">
    <location>
        <begin position="138"/>
        <end position="151"/>
    </location>
</feature>
<reference evidence="2 3" key="1">
    <citation type="submission" date="2014-04" db="EMBL/GenBank/DDBJ databases">
        <authorList>
            <consortium name="DOE Joint Genome Institute"/>
            <person name="Kuo A."/>
            <person name="Gay G."/>
            <person name="Dore J."/>
            <person name="Kohler A."/>
            <person name="Nagy L.G."/>
            <person name="Floudas D."/>
            <person name="Copeland A."/>
            <person name="Barry K.W."/>
            <person name="Cichocki N."/>
            <person name="Veneault-Fourrey C."/>
            <person name="LaButti K."/>
            <person name="Lindquist E.A."/>
            <person name="Lipzen A."/>
            <person name="Lundell T."/>
            <person name="Morin E."/>
            <person name="Murat C."/>
            <person name="Sun H."/>
            <person name="Tunlid A."/>
            <person name="Henrissat B."/>
            <person name="Grigoriev I.V."/>
            <person name="Hibbett D.S."/>
            <person name="Martin F."/>
            <person name="Nordberg H.P."/>
            <person name="Cantor M.N."/>
            <person name="Hua S.X."/>
        </authorList>
    </citation>
    <scope>NUCLEOTIDE SEQUENCE [LARGE SCALE GENOMIC DNA]</scope>
    <source>
        <strain evidence="3">h7</strain>
    </source>
</reference>
<keyword evidence="3" id="KW-1185">Reference proteome</keyword>
<accession>A0A0C3BYC8</accession>
<feature type="region of interest" description="Disordered" evidence="1">
    <location>
        <begin position="289"/>
        <end position="490"/>
    </location>
</feature>
<feature type="region of interest" description="Disordered" evidence="1">
    <location>
        <begin position="1"/>
        <end position="20"/>
    </location>
</feature>
<evidence type="ECO:0000313" key="3">
    <source>
        <dbReference type="Proteomes" id="UP000053424"/>
    </source>
</evidence>
<feature type="compositionally biased region" description="Low complexity" evidence="1">
    <location>
        <begin position="390"/>
        <end position="399"/>
    </location>
</feature>
<organism evidence="2 3">
    <name type="scientific">Hebeloma cylindrosporum</name>
    <dbReference type="NCBI Taxonomy" id="76867"/>
    <lineage>
        <taxon>Eukaryota</taxon>
        <taxon>Fungi</taxon>
        <taxon>Dikarya</taxon>
        <taxon>Basidiomycota</taxon>
        <taxon>Agaricomycotina</taxon>
        <taxon>Agaricomycetes</taxon>
        <taxon>Agaricomycetidae</taxon>
        <taxon>Agaricales</taxon>
        <taxon>Agaricineae</taxon>
        <taxon>Hymenogastraceae</taxon>
        <taxon>Hebeloma</taxon>
    </lineage>
</organism>
<name>A0A0C3BYC8_HEBCY</name>
<feature type="region of interest" description="Disordered" evidence="1">
    <location>
        <begin position="130"/>
        <end position="151"/>
    </location>
</feature>
<proteinExistence type="predicted"/>
<dbReference type="STRING" id="686832.A0A0C3BYC8"/>
<feature type="compositionally biased region" description="Polar residues" evidence="1">
    <location>
        <begin position="316"/>
        <end position="325"/>
    </location>
</feature>
<dbReference type="OrthoDB" id="2269373at2759"/>
<feature type="compositionally biased region" description="Polar residues" evidence="1">
    <location>
        <begin position="464"/>
        <end position="484"/>
    </location>
</feature>
<gene>
    <name evidence="2" type="ORF">M413DRAFT_151431</name>
</gene>
<evidence type="ECO:0000313" key="2">
    <source>
        <dbReference type="EMBL" id="KIM41575.1"/>
    </source>
</evidence>
<feature type="compositionally biased region" description="Basic and acidic residues" evidence="1">
    <location>
        <begin position="350"/>
        <end position="371"/>
    </location>
</feature>
<feature type="compositionally biased region" description="Low complexity" evidence="1">
    <location>
        <begin position="10"/>
        <end position="20"/>
    </location>
</feature>
<reference evidence="3" key="2">
    <citation type="submission" date="2015-01" db="EMBL/GenBank/DDBJ databases">
        <title>Evolutionary Origins and Diversification of the Mycorrhizal Mutualists.</title>
        <authorList>
            <consortium name="DOE Joint Genome Institute"/>
            <consortium name="Mycorrhizal Genomics Consortium"/>
            <person name="Kohler A."/>
            <person name="Kuo A."/>
            <person name="Nagy L.G."/>
            <person name="Floudas D."/>
            <person name="Copeland A."/>
            <person name="Barry K.W."/>
            <person name="Cichocki N."/>
            <person name="Veneault-Fourrey C."/>
            <person name="LaButti K."/>
            <person name="Lindquist E.A."/>
            <person name="Lipzen A."/>
            <person name="Lundell T."/>
            <person name="Morin E."/>
            <person name="Murat C."/>
            <person name="Riley R."/>
            <person name="Ohm R."/>
            <person name="Sun H."/>
            <person name="Tunlid A."/>
            <person name="Henrissat B."/>
            <person name="Grigoriev I.V."/>
            <person name="Hibbett D.S."/>
            <person name="Martin F."/>
        </authorList>
    </citation>
    <scope>NUCLEOTIDE SEQUENCE [LARGE SCALE GENOMIC DNA]</scope>
    <source>
        <strain evidence="3">h7</strain>
    </source>
</reference>
<dbReference type="AlphaFoldDB" id="A0A0C3BYC8"/>
<dbReference type="Proteomes" id="UP000053424">
    <property type="component" value="Unassembled WGS sequence"/>
</dbReference>
<dbReference type="HOGENOM" id="CLU_527898_0_0_1"/>
<sequence length="516" mass="55124">MEEDRDDLESSSSSMDMMISPRLQQPAETVVDPTYRYLGARYRFVQLAQTIKTRIAHPDCCCGYTFDQAVGLESDIRRWESEALASLQQDREQEVDRPIVQTQKFEHTLMANLLLVKVYSPFLRQAPAGSAATGGAGPSSSSPLPTATSSPAAQTSVGAAHAILRAAKSLHSITSAGNGIVMLPTMLDFYPLDKLVFDSVVVCAHASLTGKVPYPSSFVGGGGVADGSTLLEDVMSGIHLLSEIGVSDEQMRSVVDAIRKRVVSRGVEVSAGYPANVLKRKHDQVDMGIATDRGSTDGAPAGSSNPALTPSAFDPGNNNSNSGPDQRQRHRHGALSDSTANTSELPPTEQHGKKDKSAKAVSQSKEREKKDNKKPKQGIRLRPGKDHLAAAKARAQPAAIQPPFTSKPRPLPTADTVLTFQQQQKQELQSRSQSQSVSAVAASTTSSAAESPGAPAASGDGTRSRSNSFSHVQKSEPRQGSQQAERIDGGSQYTFGIRRFRNPCMLFRGASSVLLS</sequence>
<protein>
    <submittedName>
        <fullName evidence="2">Uncharacterized protein</fullName>
    </submittedName>
</protein>
<dbReference type="EMBL" id="KN831780">
    <property type="protein sequence ID" value="KIM41575.1"/>
    <property type="molecule type" value="Genomic_DNA"/>
</dbReference>
<feature type="compositionally biased region" description="Low complexity" evidence="1">
    <location>
        <begin position="421"/>
        <end position="459"/>
    </location>
</feature>
<evidence type="ECO:0000256" key="1">
    <source>
        <dbReference type="SAM" id="MobiDB-lite"/>
    </source>
</evidence>